<dbReference type="GO" id="GO:0016987">
    <property type="term" value="F:sigma factor activity"/>
    <property type="evidence" value="ECO:0007669"/>
    <property type="project" value="UniProtKB-KW"/>
</dbReference>
<evidence type="ECO:0000259" key="8">
    <source>
        <dbReference type="Pfam" id="PF08281"/>
    </source>
</evidence>
<dbReference type="EMBL" id="RYZH01000003">
    <property type="protein sequence ID" value="RUL89367.1"/>
    <property type="molecule type" value="Genomic_DNA"/>
</dbReference>
<evidence type="ECO:0000256" key="6">
    <source>
        <dbReference type="SAM" id="MobiDB-lite"/>
    </source>
</evidence>
<dbReference type="InterPro" id="IPR007627">
    <property type="entry name" value="RNA_pol_sigma70_r2"/>
</dbReference>
<dbReference type="InterPro" id="IPR039425">
    <property type="entry name" value="RNA_pol_sigma-70-like"/>
</dbReference>
<dbReference type="InterPro" id="IPR013324">
    <property type="entry name" value="RNA_pol_sigma_r3/r4-like"/>
</dbReference>
<comment type="similarity">
    <text evidence="1">Belongs to the sigma-70 factor family. ECF subfamily.</text>
</comment>
<dbReference type="Pfam" id="PF08281">
    <property type="entry name" value="Sigma70_r4_2"/>
    <property type="match status" value="1"/>
</dbReference>
<evidence type="ECO:0000313" key="10">
    <source>
        <dbReference type="Proteomes" id="UP000280296"/>
    </source>
</evidence>
<keyword evidence="3" id="KW-0731">Sigma factor</keyword>
<dbReference type="Pfam" id="PF04542">
    <property type="entry name" value="Sigma70_r2"/>
    <property type="match status" value="1"/>
</dbReference>
<dbReference type="AlphaFoldDB" id="A0A432MQF1"/>
<dbReference type="NCBIfam" id="TIGR02937">
    <property type="entry name" value="sigma70-ECF"/>
    <property type="match status" value="1"/>
</dbReference>
<keyword evidence="5" id="KW-0804">Transcription</keyword>
<reference evidence="9 10" key="2">
    <citation type="submission" date="2019-01" db="EMBL/GenBank/DDBJ databases">
        <title>Tautonia sociabilis, a novel thermotolerant planctomycete of Isosphaeraceae family, isolated from a 4000 m deep subterranean habitat.</title>
        <authorList>
            <person name="Kovaleva O.L."/>
            <person name="Elcheninov A.G."/>
            <person name="Van Heerden E."/>
            <person name="Toshchakov S.V."/>
            <person name="Novikov A."/>
            <person name="Bonch-Osmolovskaya E.A."/>
            <person name="Kublanov I.V."/>
        </authorList>
    </citation>
    <scope>NUCLEOTIDE SEQUENCE [LARGE SCALE GENOMIC DNA]</scope>
    <source>
        <strain evidence="9 10">GM2012</strain>
    </source>
</reference>
<evidence type="ECO:0000313" key="9">
    <source>
        <dbReference type="EMBL" id="RUL89367.1"/>
    </source>
</evidence>
<feature type="domain" description="RNA polymerase sigma-70 region 2" evidence="7">
    <location>
        <begin position="31"/>
        <end position="98"/>
    </location>
</feature>
<keyword evidence="10" id="KW-1185">Reference proteome</keyword>
<dbReference type="OrthoDB" id="273051at2"/>
<gene>
    <name evidence="9" type="ORF">TsocGM_02865</name>
</gene>
<dbReference type="InterPro" id="IPR036388">
    <property type="entry name" value="WH-like_DNA-bd_sf"/>
</dbReference>
<evidence type="ECO:0000259" key="7">
    <source>
        <dbReference type="Pfam" id="PF04542"/>
    </source>
</evidence>
<dbReference type="CDD" id="cd06171">
    <property type="entry name" value="Sigma70_r4"/>
    <property type="match status" value="1"/>
</dbReference>
<proteinExistence type="inferred from homology"/>
<evidence type="ECO:0000256" key="2">
    <source>
        <dbReference type="ARBA" id="ARBA00023015"/>
    </source>
</evidence>
<name>A0A432MQF1_9BACT</name>
<evidence type="ECO:0000256" key="5">
    <source>
        <dbReference type="ARBA" id="ARBA00023163"/>
    </source>
</evidence>
<reference evidence="9 10" key="1">
    <citation type="submission" date="2018-12" db="EMBL/GenBank/DDBJ databases">
        <authorList>
            <person name="Toschakov S.V."/>
        </authorList>
    </citation>
    <scope>NUCLEOTIDE SEQUENCE [LARGE SCALE GENOMIC DNA]</scope>
    <source>
        <strain evidence="9 10">GM2012</strain>
    </source>
</reference>
<dbReference type="SUPFAM" id="SSF88659">
    <property type="entry name" value="Sigma3 and sigma4 domains of RNA polymerase sigma factors"/>
    <property type="match status" value="1"/>
</dbReference>
<keyword evidence="4" id="KW-0238">DNA-binding</keyword>
<dbReference type="PANTHER" id="PTHR43133">
    <property type="entry name" value="RNA POLYMERASE ECF-TYPE SIGMA FACTO"/>
    <property type="match status" value="1"/>
</dbReference>
<evidence type="ECO:0000256" key="4">
    <source>
        <dbReference type="ARBA" id="ARBA00023125"/>
    </source>
</evidence>
<dbReference type="GO" id="GO:0006352">
    <property type="term" value="P:DNA-templated transcription initiation"/>
    <property type="evidence" value="ECO:0007669"/>
    <property type="project" value="InterPro"/>
</dbReference>
<comment type="caution">
    <text evidence="9">The sequence shown here is derived from an EMBL/GenBank/DDBJ whole genome shotgun (WGS) entry which is preliminary data.</text>
</comment>
<keyword evidence="2" id="KW-0805">Transcription regulation</keyword>
<organism evidence="9 10">
    <name type="scientific">Tautonia sociabilis</name>
    <dbReference type="NCBI Taxonomy" id="2080755"/>
    <lineage>
        <taxon>Bacteria</taxon>
        <taxon>Pseudomonadati</taxon>
        <taxon>Planctomycetota</taxon>
        <taxon>Planctomycetia</taxon>
        <taxon>Isosphaerales</taxon>
        <taxon>Isosphaeraceae</taxon>
        <taxon>Tautonia</taxon>
    </lineage>
</organism>
<dbReference type="Proteomes" id="UP000280296">
    <property type="component" value="Unassembled WGS sequence"/>
</dbReference>
<dbReference type="Gene3D" id="1.10.1740.10">
    <property type="match status" value="1"/>
</dbReference>
<sequence length="192" mass="21772">MEPPSDFARSGASGGPSPGSDRLSPTQVADLFSEIGPELSRFLLGVLRNPDLAQDALQATFTKALERGHEARPESLRGWLFRVAYREAITLRRRDSRRHRLQRGLAWMIEATSEDDPNVDDPIVRREAVEAVRNALDTLPPAYLDVVRARIYEDKTFAQIARDQGLPLGTVLTRMRRALERLSRRLRDEELQ</sequence>
<dbReference type="Gene3D" id="1.10.10.10">
    <property type="entry name" value="Winged helix-like DNA-binding domain superfamily/Winged helix DNA-binding domain"/>
    <property type="match status" value="1"/>
</dbReference>
<dbReference type="InterPro" id="IPR013249">
    <property type="entry name" value="RNA_pol_sigma70_r4_t2"/>
</dbReference>
<protein>
    <submittedName>
        <fullName evidence="9">RNA polymerase sigma factor</fullName>
    </submittedName>
</protein>
<evidence type="ECO:0000256" key="1">
    <source>
        <dbReference type="ARBA" id="ARBA00010641"/>
    </source>
</evidence>
<feature type="domain" description="RNA polymerase sigma factor 70 region 4 type 2" evidence="8">
    <location>
        <begin position="130"/>
        <end position="182"/>
    </location>
</feature>
<dbReference type="InterPro" id="IPR014284">
    <property type="entry name" value="RNA_pol_sigma-70_dom"/>
</dbReference>
<dbReference type="InterPro" id="IPR013325">
    <property type="entry name" value="RNA_pol_sigma_r2"/>
</dbReference>
<dbReference type="RefSeq" id="WP_126723803.1">
    <property type="nucleotide sequence ID" value="NZ_RYZH01000003.1"/>
</dbReference>
<evidence type="ECO:0000256" key="3">
    <source>
        <dbReference type="ARBA" id="ARBA00023082"/>
    </source>
</evidence>
<dbReference type="SUPFAM" id="SSF88946">
    <property type="entry name" value="Sigma2 domain of RNA polymerase sigma factors"/>
    <property type="match status" value="1"/>
</dbReference>
<feature type="region of interest" description="Disordered" evidence="6">
    <location>
        <begin position="1"/>
        <end position="25"/>
    </location>
</feature>
<accession>A0A432MQF1</accession>
<dbReference type="GO" id="GO:0003677">
    <property type="term" value="F:DNA binding"/>
    <property type="evidence" value="ECO:0007669"/>
    <property type="project" value="UniProtKB-KW"/>
</dbReference>
<dbReference type="PANTHER" id="PTHR43133:SF8">
    <property type="entry name" value="RNA POLYMERASE SIGMA FACTOR HI_1459-RELATED"/>
    <property type="match status" value="1"/>
</dbReference>